<protein>
    <submittedName>
        <fullName evidence="3">DUF6344 domain-containing protein</fullName>
    </submittedName>
</protein>
<dbReference type="AlphaFoldDB" id="A0AAU2GZF8"/>
<feature type="region of interest" description="Disordered" evidence="1">
    <location>
        <begin position="32"/>
        <end position="124"/>
    </location>
</feature>
<keyword evidence="2" id="KW-0732">Signal</keyword>
<evidence type="ECO:0000256" key="2">
    <source>
        <dbReference type="SAM" id="SignalP"/>
    </source>
</evidence>
<evidence type="ECO:0000256" key="1">
    <source>
        <dbReference type="SAM" id="MobiDB-lite"/>
    </source>
</evidence>
<dbReference type="Pfam" id="PF19871">
    <property type="entry name" value="DUF6344"/>
    <property type="match status" value="1"/>
</dbReference>
<feature type="signal peptide" evidence="2">
    <location>
        <begin position="1"/>
        <end position="32"/>
    </location>
</feature>
<gene>
    <name evidence="3" type="ORF">OHV25_18630</name>
</gene>
<organism evidence="3">
    <name type="scientific">Streptomyces sp. NBC_00060</name>
    <dbReference type="NCBI Taxonomy" id="2975636"/>
    <lineage>
        <taxon>Bacteria</taxon>
        <taxon>Bacillati</taxon>
        <taxon>Actinomycetota</taxon>
        <taxon>Actinomycetes</taxon>
        <taxon>Kitasatosporales</taxon>
        <taxon>Streptomycetaceae</taxon>
        <taxon>Streptomyces</taxon>
    </lineage>
</organism>
<accession>A0AAU2GZF8</accession>
<name>A0AAU2GZF8_9ACTN</name>
<dbReference type="EMBL" id="CP108253">
    <property type="protein sequence ID" value="WTU41452.1"/>
    <property type="molecule type" value="Genomic_DNA"/>
</dbReference>
<sequence length="124" mass="12593">MATSKLTTWWTALIGALVALLAFLGLAGQATAAASVPQQGAAHHRGENLAPETPNVRWALPSASALPPTMKQRIRAEAHGSSPSTRHLPGAHDEIEGGDGAQGSAPDDTAETPSLDDGAPTPSS</sequence>
<feature type="chain" id="PRO_5043502640" evidence="2">
    <location>
        <begin position="33"/>
        <end position="124"/>
    </location>
</feature>
<reference evidence="3" key="1">
    <citation type="submission" date="2022-10" db="EMBL/GenBank/DDBJ databases">
        <title>The complete genomes of actinobacterial strains from the NBC collection.</title>
        <authorList>
            <person name="Joergensen T.S."/>
            <person name="Alvarez Arevalo M."/>
            <person name="Sterndorff E.B."/>
            <person name="Faurdal D."/>
            <person name="Vuksanovic O."/>
            <person name="Mourched A.-S."/>
            <person name="Charusanti P."/>
            <person name="Shaw S."/>
            <person name="Blin K."/>
            <person name="Weber T."/>
        </authorList>
    </citation>
    <scope>NUCLEOTIDE SEQUENCE</scope>
    <source>
        <strain evidence="3">NBC_00060</strain>
    </source>
</reference>
<evidence type="ECO:0000313" key="3">
    <source>
        <dbReference type="EMBL" id="WTU41452.1"/>
    </source>
</evidence>
<proteinExistence type="predicted"/>
<dbReference type="InterPro" id="IPR045925">
    <property type="entry name" value="DUF6344"/>
</dbReference>